<dbReference type="AlphaFoldDB" id="A0A2U2CJ83"/>
<evidence type="ECO:0000259" key="7">
    <source>
        <dbReference type="PROSITE" id="PS51462"/>
    </source>
</evidence>
<dbReference type="GO" id="GO:0046872">
    <property type="term" value="F:metal ion binding"/>
    <property type="evidence" value="ECO:0007669"/>
    <property type="project" value="UniProtKB-KW"/>
</dbReference>
<keyword evidence="6" id="KW-0464">Manganese</keyword>
<dbReference type="EMBL" id="QEYD01000001">
    <property type="protein sequence ID" value="PWE31955.1"/>
    <property type="molecule type" value="Genomic_DNA"/>
</dbReference>
<comment type="cofactor">
    <cofactor evidence="2">
        <name>Mg(2+)</name>
        <dbReference type="ChEBI" id="CHEBI:18420"/>
    </cofactor>
</comment>
<organism evidence="8 9">
    <name type="scientific">Pararhodobacter marinus</name>
    <dbReference type="NCBI Taxonomy" id="2184063"/>
    <lineage>
        <taxon>Bacteria</taxon>
        <taxon>Pseudomonadati</taxon>
        <taxon>Pseudomonadota</taxon>
        <taxon>Alphaproteobacteria</taxon>
        <taxon>Rhodobacterales</taxon>
        <taxon>Paracoccaceae</taxon>
        <taxon>Pararhodobacter</taxon>
    </lineage>
</organism>
<dbReference type="PANTHER" id="PTHR12992:SF11">
    <property type="entry name" value="MITOCHONDRIAL COENZYME A DIPHOSPHATASE NUDT8"/>
    <property type="match status" value="1"/>
</dbReference>
<evidence type="ECO:0000313" key="8">
    <source>
        <dbReference type="EMBL" id="PWE31955.1"/>
    </source>
</evidence>
<keyword evidence="9" id="KW-1185">Reference proteome</keyword>
<reference evidence="8 9" key="1">
    <citation type="submission" date="2018-05" db="EMBL/GenBank/DDBJ databases">
        <title>Pararhodobacter marina sp. nov., isolated from deep-sea water of the Indian Ocean.</title>
        <authorList>
            <person name="Lai Q.Sr."/>
            <person name="Liu X."/>
            <person name="Shao Z."/>
        </authorList>
    </citation>
    <scope>NUCLEOTIDE SEQUENCE [LARGE SCALE GENOMIC DNA]</scope>
    <source>
        <strain evidence="8 9">CIC4N-9</strain>
    </source>
</reference>
<keyword evidence="3" id="KW-0479">Metal-binding</keyword>
<keyword evidence="5" id="KW-0460">Magnesium</keyword>
<dbReference type="CDD" id="cd03426">
    <property type="entry name" value="NUDIX_CoAse_Nudt7"/>
    <property type="match status" value="1"/>
</dbReference>
<dbReference type="PROSITE" id="PS51462">
    <property type="entry name" value="NUDIX"/>
    <property type="match status" value="1"/>
</dbReference>
<evidence type="ECO:0000256" key="6">
    <source>
        <dbReference type="ARBA" id="ARBA00023211"/>
    </source>
</evidence>
<dbReference type="InterPro" id="IPR015797">
    <property type="entry name" value="NUDIX_hydrolase-like_dom_sf"/>
</dbReference>
<dbReference type="OrthoDB" id="9802805at2"/>
<evidence type="ECO:0000313" key="9">
    <source>
        <dbReference type="Proteomes" id="UP000244940"/>
    </source>
</evidence>
<comment type="cofactor">
    <cofactor evidence="1">
        <name>Mn(2+)</name>
        <dbReference type="ChEBI" id="CHEBI:29035"/>
    </cofactor>
</comment>
<dbReference type="GO" id="GO:0010945">
    <property type="term" value="F:coenzyme A diphosphatase activity"/>
    <property type="evidence" value="ECO:0007669"/>
    <property type="project" value="InterPro"/>
</dbReference>
<dbReference type="PANTHER" id="PTHR12992">
    <property type="entry name" value="NUDIX HYDROLASE"/>
    <property type="match status" value="1"/>
</dbReference>
<protein>
    <submittedName>
        <fullName evidence="8">CoA pyrophosphatase</fullName>
    </submittedName>
</protein>
<gene>
    <name evidence="8" type="ORF">C4N9_01785</name>
</gene>
<dbReference type="GeneID" id="94363609"/>
<comment type="caution">
    <text evidence="8">The sequence shown here is derived from an EMBL/GenBank/DDBJ whole genome shotgun (WGS) entry which is preliminary data.</text>
</comment>
<dbReference type="InterPro" id="IPR000086">
    <property type="entry name" value="NUDIX_hydrolase_dom"/>
</dbReference>
<accession>A0A2U2CJ83</accession>
<dbReference type="Proteomes" id="UP000244940">
    <property type="component" value="Unassembled WGS sequence"/>
</dbReference>
<keyword evidence="4" id="KW-0378">Hydrolase</keyword>
<dbReference type="NCBIfam" id="NF007980">
    <property type="entry name" value="PRK10707.1"/>
    <property type="match status" value="1"/>
</dbReference>
<dbReference type="SUPFAM" id="SSF55811">
    <property type="entry name" value="Nudix"/>
    <property type="match status" value="1"/>
</dbReference>
<dbReference type="RefSeq" id="WP_109531755.1">
    <property type="nucleotide sequence ID" value="NZ_CAXPUO010000024.1"/>
</dbReference>
<evidence type="ECO:0000256" key="5">
    <source>
        <dbReference type="ARBA" id="ARBA00022842"/>
    </source>
</evidence>
<dbReference type="Pfam" id="PF00293">
    <property type="entry name" value="NUDIX"/>
    <property type="match status" value="1"/>
</dbReference>
<dbReference type="Gene3D" id="3.90.79.10">
    <property type="entry name" value="Nucleoside Triphosphate Pyrophosphohydrolase"/>
    <property type="match status" value="1"/>
</dbReference>
<evidence type="ECO:0000256" key="1">
    <source>
        <dbReference type="ARBA" id="ARBA00001936"/>
    </source>
</evidence>
<name>A0A2U2CJ83_9RHOB</name>
<proteinExistence type="predicted"/>
<evidence type="ECO:0000256" key="4">
    <source>
        <dbReference type="ARBA" id="ARBA00022801"/>
    </source>
</evidence>
<dbReference type="InterPro" id="IPR045121">
    <property type="entry name" value="CoAse"/>
</dbReference>
<sequence>MVTRNELIRRLRAALDGDGPQSSDFDLNPQFRPKGLKLRPAAVLIALVERPEGWCVILTMRASTLKHHPGQIAFPGGKVDPGDAGPEAAALREAQEEVGLDPAQVTVLGTMPPHETVTGFTVIPFLAVVEGDFTPVCEEGEVAEAFFVPLSHLLDEGAYSIQRRQWLGQWRSYFTVPWGPYYIWGATARMLRALAARMA</sequence>
<evidence type="ECO:0000256" key="3">
    <source>
        <dbReference type="ARBA" id="ARBA00022723"/>
    </source>
</evidence>
<feature type="domain" description="Nudix hydrolase" evidence="7">
    <location>
        <begin position="38"/>
        <end position="169"/>
    </location>
</feature>
<evidence type="ECO:0000256" key="2">
    <source>
        <dbReference type="ARBA" id="ARBA00001946"/>
    </source>
</evidence>